<name>M5UC87_9BACT</name>
<evidence type="ECO:0000313" key="3">
    <source>
        <dbReference type="Proteomes" id="UP000011885"/>
    </source>
</evidence>
<comment type="caution">
    <text evidence="2">The sequence shown here is derived from an EMBL/GenBank/DDBJ whole genome shotgun (WGS) entry which is preliminary data.</text>
</comment>
<sequence length="363" mass="39861">MWRSIGQATRLQNPGVIFDGLPRVSSTGLSLPFALEEKKLLHQIAVSKVLLVLVAILHTSTTFAEENTVSRQDLEAIIENSRACEEQYDNMHAVWKSTHKGFNGRESWERIEFWSREGKYFRVDGTSYDGLDGNVVRVNRNIVRPEGSITMRSKSPDEIGEITEVESTEEGLAVIKSASWFNDGNGIEGEKLYEIASAVLNSTSDSPHEVGYQFAKLPDGSIGVTFSAKTEDQVSTGKVSLDDEFFLIKSYESETVVPGKATGRGSGETRYTGISHLEYEGELLLPSRSTSTAIASGNGRGTSQAETTYTLEEVQLGPAPLELFYPDGFPMPSGTPWIRRIAVLLVGLAILAAYFRFRKASGT</sequence>
<gene>
    <name evidence="2" type="ORF">RSSM_03114</name>
</gene>
<dbReference type="Proteomes" id="UP000011885">
    <property type="component" value="Unassembled WGS sequence"/>
</dbReference>
<dbReference type="EMBL" id="ANOH01000215">
    <property type="protein sequence ID" value="EMI55471.1"/>
    <property type="molecule type" value="Genomic_DNA"/>
</dbReference>
<accession>M5UC87</accession>
<dbReference type="PATRIC" id="fig|1263870.3.peg.3304"/>
<dbReference type="AlphaFoldDB" id="M5UC87"/>
<evidence type="ECO:0000313" key="2">
    <source>
        <dbReference type="EMBL" id="EMI55471.1"/>
    </source>
</evidence>
<feature type="transmembrane region" description="Helical" evidence="1">
    <location>
        <begin position="337"/>
        <end position="357"/>
    </location>
</feature>
<evidence type="ECO:0000256" key="1">
    <source>
        <dbReference type="SAM" id="Phobius"/>
    </source>
</evidence>
<organism evidence="2 3">
    <name type="scientific">Rhodopirellula sallentina SM41</name>
    <dbReference type="NCBI Taxonomy" id="1263870"/>
    <lineage>
        <taxon>Bacteria</taxon>
        <taxon>Pseudomonadati</taxon>
        <taxon>Planctomycetota</taxon>
        <taxon>Planctomycetia</taxon>
        <taxon>Pirellulales</taxon>
        <taxon>Pirellulaceae</taxon>
        <taxon>Rhodopirellula</taxon>
    </lineage>
</organism>
<reference evidence="2 3" key="1">
    <citation type="journal article" date="2013" name="Mar. Genomics">
        <title>Expression of sulfatases in Rhodopirellula baltica and the diversity of sulfatases in the genus Rhodopirellula.</title>
        <authorList>
            <person name="Wegner C.E."/>
            <person name="Richter-Heitmann T."/>
            <person name="Klindworth A."/>
            <person name="Klockow C."/>
            <person name="Richter M."/>
            <person name="Achstetter T."/>
            <person name="Glockner F.O."/>
            <person name="Harder J."/>
        </authorList>
    </citation>
    <scope>NUCLEOTIDE SEQUENCE [LARGE SCALE GENOMIC DNA]</scope>
    <source>
        <strain evidence="2 3">SM41</strain>
    </source>
</reference>
<keyword evidence="3" id="KW-1185">Reference proteome</keyword>
<keyword evidence="1" id="KW-1133">Transmembrane helix</keyword>
<keyword evidence="1" id="KW-0812">Transmembrane</keyword>
<protein>
    <submittedName>
        <fullName evidence="2">Uncharacterized protein</fullName>
    </submittedName>
</protein>
<keyword evidence="1" id="KW-0472">Membrane</keyword>
<proteinExistence type="predicted"/>